<sequence>MREGMIKPWVLIAPLALLVGVAVACGPDELEEGPGDRAPIPAVGQVVETEDGFYVDVTPQELQPMLGGRDFPLVNVHVPYEGEIEGTDLFIAYDRIADRLGELPSELDSKIVVYCRSGGMSAIAASALVSAGYTNVWNLDGGMIAWQEVGYPLLNAGQ</sequence>
<dbReference type="Pfam" id="PF00581">
    <property type="entry name" value="Rhodanese"/>
    <property type="match status" value="1"/>
</dbReference>
<dbReference type="PROSITE" id="PS51257">
    <property type="entry name" value="PROKAR_LIPOPROTEIN"/>
    <property type="match status" value="1"/>
</dbReference>
<gene>
    <name evidence="2" type="ORF">LCGC14_1863060</name>
</gene>
<dbReference type="PANTHER" id="PTHR43031">
    <property type="entry name" value="FAD-DEPENDENT OXIDOREDUCTASE"/>
    <property type="match status" value="1"/>
</dbReference>
<dbReference type="AlphaFoldDB" id="A0A0F9ILD1"/>
<dbReference type="InterPro" id="IPR001763">
    <property type="entry name" value="Rhodanese-like_dom"/>
</dbReference>
<dbReference type="PANTHER" id="PTHR43031:SF16">
    <property type="entry name" value="OXIDOREDUCTASE"/>
    <property type="match status" value="1"/>
</dbReference>
<reference evidence="2" key="1">
    <citation type="journal article" date="2015" name="Nature">
        <title>Complex archaea that bridge the gap between prokaryotes and eukaryotes.</title>
        <authorList>
            <person name="Spang A."/>
            <person name="Saw J.H."/>
            <person name="Jorgensen S.L."/>
            <person name="Zaremba-Niedzwiedzka K."/>
            <person name="Martijn J."/>
            <person name="Lind A.E."/>
            <person name="van Eijk R."/>
            <person name="Schleper C."/>
            <person name="Guy L."/>
            <person name="Ettema T.J."/>
        </authorList>
    </citation>
    <scope>NUCLEOTIDE SEQUENCE</scope>
</reference>
<dbReference type="EMBL" id="LAZR01018883">
    <property type="protein sequence ID" value="KKL94600.1"/>
    <property type="molecule type" value="Genomic_DNA"/>
</dbReference>
<dbReference type="InterPro" id="IPR036873">
    <property type="entry name" value="Rhodanese-like_dom_sf"/>
</dbReference>
<dbReference type="SUPFAM" id="SSF52821">
    <property type="entry name" value="Rhodanese/Cell cycle control phosphatase"/>
    <property type="match status" value="1"/>
</dbReference>
<accession>A0A0F9ILD1</accession>
<dbReference type="SMART" id="SM00450">
    <property type="entry name" value="RHOD"/>
    <property type="match status" value="1"/>
</dbReference>
<comment type="caution">
    <text evidence="2">The sequence shown here is derived from an EMBL/GenBank/DDBJ whole genome shotgun (WGS) entry which is preliminary data.</text>
</comment>
<dbReference type="PROSITE" id="PS50206">
    <property type="entry name" value="RHODANESE_3"/>
    <property type="match status" value="1"/>
</dbReference>
<feature type="domain" description="Rhodanese" evidence="1">
    <location>
        <begin position="94"/>
        <end position="155"/>
    </location>
</feature>
<protein>
    <recommendedName>
        <fullName evidence="1">Rhodanese domain-containing protein</fullName>
    </recommendedName>
</protein>
<dbReference type="Gene3D" id="3.40.250.10">
    <property type="entry name" value="Rhodanese-like domain"/>
    <property type="match status" value="1"/>
</dbReference>
<name>A0A0F9ILD1_9ZZZZ</name>
<proteinExistence type="predicted"/>
<dbReference type="InterPro" id="IPR050229">
    <property type="entry name" value="GlpE_sulfurtransferase"/>
</dbReference>
<organism evidence="2">
    <name type="scientific">marine sediment metagenome</name>
    <dbReference type="NCBI Taxonomy" id="412755"/>
    <lineage>
        <taxon>unclassified sequences</taxon>
        <taxon>metagenomes</taxon>
        <taxon>ecological metagenomes</taxon>
    </lineage>
</organism>
<evidence type="ECO:0000259" key="1">
    <source>
        <dbReference type="PROSITE" id="PS50206"/>
    </source>
</evidence>
<evidence type="ECO:0000313" key="2">
    <source>
        <dbReference type="EMBL" id="KKL94600.1"/>
    </source>
</evidence>
<dbReference type="CDD" id="cd00158">
    <property type="entry name" value="RHOD"/>
    <property type="match status" value="1"/>
</dbReference>